<comment type="caution">
    <text evidence="6">The sequence shown here is derived from an EMBL/GenBank/DDBJ whole genome shotgun (WGS) entry which is preliminary data.</text>
</comment>
<dbReference type="PANTHER" id="PTHR43335:SF4">
    <property type="entry name" value="ABC TRANSPORTER, ATP-BINDING PROTEIN"/>
    <property type="match status" value="1"/>
</dbReference>
<sequence>MQAIQLSKEFPGKLAVSDLNFKLKPGRLTALLGPNGAGKTTTMRLLAGFLDPSSGRVEVEGLILSENRQKLQQKIGYLPENGPAYRDLTVEESLFFFGRSRGLDESISTKSIHRLLGELDLGEVRNTVIGNLSKGFKQRVALAGVLLGDPDYLVLDEPSYGLDPIQMTQIRSLIKELGKSKTVLISTHSLDEVEEICEHVIILSQGQIVADSPVQSLRKKDKLFIEARIAFPEFKKILESSGLSNLKLSQTLQDDFFEYELELGERKSEEVFAILSSGGIVVREMRKSEESLKAIFNSIAGN</sequence>
<evidence type="ECO:0000256" key="3">
    <source>
        <dbReference type="ARBA" id="ARBA00022741"/>
    </source>
</evidence>
<dbReference type="PROSITE" id="PS50893">
    <property type="entry name" value="ABC_TRANSPORTER_2"/>
    <property type="match status" value="1"/>
</dbReference>
<accession>A0A4R9M4H8</accession>
<name>A0A4R9M4H8_9LEPT</name>
<protein>
    <submittedName>
        <fullName evidence="6">ABC transporter ATP-binding protein</fullName>
    </submittedName>
</protein>
<comment type="similarity">
    <text evidence="1">Belongs to the ABC transporter superfamily.</text>
</comment>
<dbReference type="GO" id="GO:0016887">
    <property type="term" value="F:ATP hydrolysis activity"/>
    <property type="evidence" value="ECO:0007669"/>
    <property type="project" value="InterPro"/>
</dbReference>
<evidence type="ECO:0000256" key="2">
    <source>
        <dbReference type="ARBA" id="ARBA00022448"/>
    </source>
</evidence>
<dbReference type="SMART" id="SM00382">
    <property type="entry name" value="AAA"/>
    <property type="match status" value="1"/>
</dbReference>
<keyword evidence="7" id="KW-1185">Reference proteome</keyword>
<dbReference type="GO" id="GO:0005524">
    <property type="term" value="F:ATP binding"/>
    <property type="evidence" value="ECO:0007669"/>
    <property type="project" value="UniProtKB-KW"/>
</dbReference>
<reference evidence="6" key="1">
    <citation type="journal article" date="2019" name="PLoS Negl. Trop. Dis.">
        <title>Revisiting the worldwide diversity of Leptospira species in the environment.</title>
        <authorList>
            <person name="Vincent A.T."/>
            <person name="Schiettekatte O."/>
            <person name="Bourhy P."/>
            <person name="Veyrier F.J."/>
            <person name="Picardeau M."/>
        </authorList>
    </citation>
    <scope>NUCLEOTIDE SEQUENCE [LARGE SCALE GENOMIC DNA]</scope>
    <source>
        <strain evidence="6">201300427</strain>
    </source>
</reference>
<evidence type="ECO:0000256" key="1">
    <source>
        <dbReference type="ARBA" id="ARBA00005417"/>
    </source>
</evidence>
<evidence type="ECO:0000259" key="5">
    <source>
        <dbReference type="PROSITE" id="PS50893"/>
    </source>
</evidence>
<dbReference type="EMBL" id="RQHW01000002">
    <property type="protein sequence ID" value="TGN20982.1"/>
    <property type="molecule type" value="Genomic_DNA"/>
</dbReference>
<dbReference type="CDD" id="cd03230">
    <property type="entry name" value="ABC_DR_subfamily_A"/>
    <property type="match status" value="1"/>
</dbReference>
<dbReference type="InterPro" id="IPR027417">
    <property type="entry name" value="P-loop_NTPase"/>
</dbReference>
<evidence type="ECO:0000313" key="6">
    <source>
        <dbReference type="EMBL" id="TGN20982.1"/>
    </source>
</evidence>
<evidence type="ECO:0000256" key="4">
    <source>
        <dbReference type="ARBA" id="ARBA00022840"/>
    </source>
</evidence>
<dbReference type="Gene3D" id="3.40.50.300">
    <property type="entry name" value="P-loop containing nucleotide triphosphate hydrolases"/>
    <property type="match status" value="1"/>
</dbReference>
<organism evidence="6 7">
    <name type="scientific">Leptospira idonii</name>
    <dbReference type="NCBI Taxonomy" id="1193500"/>
    <lineage>
        <taxon>Bacteria</taxon>
        <taxon>Pseudomonadati</taxon>
        <taxon>Spirochaetota</taxon>
        <taxon>Spirochaetia</taxon>
        <taxon>Leptospirales</taxon>
        <taxon>Leptospiraceae</taxon>
        <taxon>Leptospira</taxon>
    </lineage>
</organism>
<dbReference type="AlphaFoldDB" id="A0A4R9M4H8"/>
<evidence type="ECO:0000313" key="7">
    <source>
        <dbReference type="Proteomes" id="UP000298058"/>
    </source>
</evidence>
<dbReference type="Pfam" id="PF00005">
    <property type="entry name" value="ABC_tran"/>
    <property type="match status" value="1"/>
</dbReference>
<dbReference type="InterPro" id="IPR003593">
    <property type="entry name" value="AAA+_ATPase"/>
</dbReference>
<keyword evidence="3" id="KW-0547">Nucleotide-binding</keyword>
<dbReference type="InterPro" id="IPR003439">
    <property type="entry name" value="ABC_transporter-like_ATP-bd"/>
</dbReference>
<dbReference type="SUPFAM" id="SSF52540">
    <property type="entry name" value="P-loop containing nucleoside triphosphate hydrolases"/>
    <property type="match status" value="1"/>
</dbReference>
<dbReference type="PANTHER" id="PTHR43335">
    <property type="entry name" value="ABC TRANSPORTER, ATP-BINDING PROTEIN"/>
    <property type="match status" value="1"/>
</dbReference>
<dbReference type="Proteomes" id="UP000298058">
    <property type="component" value="Unassembled WGS sequence"/>
</dbReference>
<gene>
    <name evidence="6" type="ORF">EHS15_00210</name>
</gene>
<feature type="domain" description="ABC transporter" evidence="5">
    <location>
        <begin position="1"/>
        <end position="230"/>
    </location>
</feature>
<proteinExistence type="inferred from homology"/>
<dbReference type="OrthoDB" id="9775135at2"/>
<keyword evidence="2" id="KW-0813">Transport</keyword>
<keyword evidence="4 6" id="KW-0067">ATP-binding</keyword>